<dbReference type="Pfam" id="PF12106">
    <property type="entry name" value="Colicin_E5"/>
    <property type="match status" value="1"/>
</dbReference>
<protein>
    <submittedName>
        <fullName evidence="2">RHS repeat-associated core domain-containing protein</fullName>
    </submittedName>
</protein>
<dbReference type="InterPro" id="IPR022385">
    <property type="entry name" value="Rhs_assc_core"/>
</dbReference>
<dbReference type="InterPro" id="IPR038234">
    <property type="entry name" value="Colicin_E5_C_sf"/>
</dbReference>
<dbReference type="Gene3D" id="3.30.2310.30">
    <property type="match status" value="1"/>
</dbReference>
<accession>A0A1I5GT14</accession>
<feature type="domain" description="Colicin E5 ribonuclease" evidence="1">
    <location>
        <begin position="149"/>
        <end position="225"/>
    </location>
</feature>
<dbReference type="STRING" id="913024.SAMN05421741_14914"/>
<dbReference type="OrthoDB" id="2972467at2"/>
<dbReference type="AlphaFoldDB" id="A0A1I5GT14"/>
<reference evidence="3" key="1">
    <citation type="submission" date="2016-10" db="EMBL/GenBank/DDBJ databases">
        <authorList>
            <person name="Varghese N."/>
            <person name="Submissions S."/>
        </authorList>
    </citation>
    <scope>NUCLEOTIDE SEQUENCE [LARGE SCALE GENOMIC DNA]</scope>
    <source>
        <strain evidence="3">DS-12</strain>
    </source>
</reference>
<sequence>MDLRQLDPAIGRWLVQDPVVHHDYSPYSAFDNNPVYWSDPSGANSVRYNWGSGDYDVLDKDGKWVGSFGPGMLGDYQNNPEEFLQSFFSLEAPTDDIGGGSDGGGSGSFSAEPQNPLPQLFRALFRILTKAPKGKLAKEAVKTSSKFSKITPKIAKQMERRGWTKESIHETVNNAYTTRGATNRATGNRATAYFRKDGSYIVRDNVTNEVIQVSNRLDPKWIPDATITNPYIPK</sequence>
<dbReference type="InterPro" id="IPR021964">
    <property type="entry name" value="Colicin_E5_C"/>
</dbReference>
<organism evidence="2 3">
    <name type="scientific">Paenimyroides ummariense</name>
    <dbReference type="NCBI Taxonomy" id="913024"/>
    <lineage>
        <taxon>Bacteria</taxon>
        <taxon>Pseudomonadati</taxon>
        <taxon>Bacteroidota</taxon>
        <taxon>Flavobacteriia</taxon>
        <taxon>Flavobacteriales</taxon>
        <taxon>Flavobacteriaceae</taxon>
        <taxon>Paenimyroides</taxon>
    </lineage>
</organism>
<dbReference type="SUPFAM" id="SSF102824">
    <property type="entry name" value="Colicin D/E5 nuclease domain"/>
    <property type="match status" value="1"/>
</dbReference>
<dbReference type="Proteomes" id="UP000199036">
    <property type="component" value="Unassembled WGS sequence"/>
</dbReference>
<evidence type="ECO:0000313" key="3">
    <source>
        <dbReference type="Proteomes" id="UP000199036"/>
    </source>
</evidence>
<dbReference type="InterPro" id="IPR038233">
    <property type="entry name" value="Colicin_D/E5_nuclease"/>
</dbReference>
<evidence type="ECO:0000259" key="1">
    <source>
        <dbReference type="Pfam" id="PF12106"/>
    </source>
</evidence>
<gene>
    <name evidence="2" type="ORF">SAMN05421741_14914</name>
</gene>
<dbReference type="NCBIfam" id="TIGR03696">
    <property type="entry name" value="Rhs_assc_core"/>
    <property type="match status" value="1"/>
</dbReference>
<dbReference type="GO" id="GO:0004540">
    <property type="term" value="F:RNA nuclease activity"/>
    <property type="evidence" value="ECO:0007669"/>
    <property type="project" value="InterPro"/>
</dbReference>
<proteinExistence type="predicted"/>
<dbReference type="Gene3D" id="2.180.10.10">
    <property type="entry name" value="RHS repeat-associated core"/>
    <property type="match status" value="1"/>
</dbReference>
<keyword evidence="3" id="KW-1185">Reference proteome</keyword>
<evidence type="ECO:0000313" key="2">
    <source>
        <dbReference type="EMBL" id="SFO39145.1"/>
    </source>
</evidence>
<name>A0A1I5GT14_9FLAO</name>
<dbReference type="EMBL" id="FOVI01000049">
    <property type="protein sequence ID" value="SFO39145.1"/>
    <property type="molecule type" value="Genomic_DNA"/>
</dbReference>